<dbReference type="PANTHER" id="PTHR13179">
    <property type="entry name" value="DEP DOMAIN CONTAINING PROTEIN 5"/>
    <property type="match status" value="1"/>
</dbReference>
<reference evidence="4" key="1">
    <citation type="submission" date="2021-11" db="EMBL/GenBank/DDBJ databases">
        <authorList>
            <person name="Islam A."/>
            <person name="Islam S."/>
            <person name="Flora M.S."/>
            <person name="Rahman M."/>
            <person name="Ziaur R.M."/>
            <person name="Epstein J.H."/>
            <person name="Hassan M."/>
            <person name="Klassen M."/>
            <person name="Woodard K."/>
            <person name="Webb A."/>
            <person name="Webby R.J."/>
            <person name="El Zowalaty M.E."/>
        </authorList>
    </citation>
    <scope>NUCLEOTIDE SEQUENCE</scope>
    <source>
        <strain evidence="4">Pbs3</strain>
    </source>
</reference>
<dbReference type="EMBL" id="CAKKTJ010000044">
    <property type="protein sequence ID" value="CAH0473397.1"/>
    <property type="molecule type" value="Genomic_DNA"/>
</dbReference>
<protein>
    <recommendedName>
        <fullName evidence="6">DEP domain-containing protein</fullName>
    </recommendedName>
</protein>
<sequence length="750" mass="84724">MWRIRRNTNDRDVLSLVIHGPKFHNGELLVLNPDIFPDIKLHDLVEIVQLGRIHPRLVLAVESLAPVRGKVQVSIARDIAIQFGLEPFRSITVRRVEQKDVAVDFVELSFKDQFLSRADIWRFKVTMLGQCVYVGRTVECLGIRGQVDAILSSNIQLYCGVIGDATKIVVRSRSSRLFWLVQMSTEMWEFAPDGQVYYEKLLNRLIHALINKWIESSVSHSVTIIVFSRSFYDADQFPDGYEPRQPLFSDPQRQGFSPGCSVPGINMAHGYGPTIHVDPLSGRYYEDFYKVVVMNFTGPDWSRLLLLLKKEFASYYKVHRWRTPEVFSPARYEICRFPTQKSEVGKTSTTAAEGYENSEELYVKWLTLPAGVPSRAKDGNILEAINVTLNVLDKHYMDRDLSRTGQGIVMMTAGCSIFNVNSKLAKITEQRMMDSGVGMDMISLSTPPLHVVPLFIYCNQPPSKVSSTNSEVPSFLQKRFFGDVLGEEAKPLEGVTSFNDIPIMISIFQPRSPEWVRAGSDVLRRPPTPETFNDTGIMAGLSESKEKMVYDVPHWVNIAFLDFDCSCERGSSNFSRSSPSTTSISNQQKPNGQHEGRVWHSYGCQFKRNKQFNPLPSFRMFDITAPSEKLVFPVMLQNLMRKDSTKLSSCDLNAIPTCVDHNENGSIYDFESGGVCVAAGAPLSIEVNESQNQLLFKTSELPSLASPAHPPEQLQLSRSPDFDPILASKGFPTNLNASWRRICRWQKSLR</sequence>
<feature type="domain" description="IML1 N-terminal double psi beta-barrel" evidence="3">
    <location>
        <begin position="14"/>
        <end position="94"/>
    </location>
</feature>
<evidence type="ECO:0008006" key="6">
    <source>
        <dbReference type="Google" id="ProtNLM"/>
    </source>
</evidence>
<dbReference type="InterPro" id="IPR027244">
    <property type="entry name" value="IML1"/>
</dbReference>
<gene>
    <name evidence="4" type="ORF">PBS003_LOCUS295</name>
</gene>
<organism evidence="4 5">
    <name type="scientific">Peronospora belbahrii</name>
    <dbReference type="NCBI Taxonomy" id="622444"/>
    <lineage>
        <taxon>Eukaryota</taxon>
        <taxon>Sar</taxon>
        <taxon>Stramenopiles</taxon>
        <taxon>Oomycota</taxon>
        <taxon>Peronosporomycetes</taxon>
        <taxon>Peronosporales</taxon>
        <taxon>Peronosporaceae</taxon>
        <taxon>Peronospora</taxon>
    </lineage>
</organism>
<evidence type="ECO:0000259" key="3">
    <source>
        <dbReference type="Pfam" id="PF23013"/>
    </source>
</evidence>
<comment type="caution">
    <text evidence="4">The sequence shown here is derived from an EMBL/GenBank/DDBJ whole genome shotgun (WGS) entry which is preliminary data.</text>
</comment>
<proteinExistence type="predicted"/>
<dbReference type="PANTHER" id="PTHR13179:SF8">
    <property type="entry name" value="GATOR COMPLEX PROTEIN DEPDC5"/>
    <property type="match status" value="1"/>
</dbReference>
<name>A0AAU9KMP1_9STRA</name>
<feature type="region of interest" description="Disordered" evidence="1">
    <location>
        <begin position="572"/>
        <end position="595"/>
    </location>
</feature>
<dbReference type="Pfam" id="PF23013">
    <property type="entry name" value="IML1_N"/>
    <property type="match status" value="1"/>
</dbReference>
<dbReference type="Pfam" id="PF12257">
    <property type="entry name" value="IML1"/>
    <property type="match status" value="1"/>
</dbReference>
<feature type="domain" description="Vacuolar membrane-associated protein Iml1 N-terminal" evidence="2">
    <location>
        <begin position="106"/>
        <end position="457"/>
    </location>
</feature>
<dbReference type="InterPro" id="IPR048255">
    <property type="entry name" value="IML1_N"/>
</dbReference>
<dbReference type="AlphaFoldDB" id="A0AAU9KMP1"/>
<feature type="compositionally biased region" description="Low complexity" evidence="1">
    <location>
        <begin position="572"/>
        <end position="585"/>
    </location>
</feature>
<dbReference type="GO" id="GO:1990130">
    <property type="term" value="C:GATOR1 complex"/>
    <property type="evidence" value="ECO:0007669"/>
    <property type="project" value="TreeGrafter"/>
</dbReference>
<evidence type="ECO:0000259" key="2">
    <source>
        <dbReference type="Pfam" id="PF12257"/>
    </source>
</evidence>
<dbReference type="GO" id="GO:1904262">
    <property type="term" value="P:negative regulation of TORC1 signaling"/>
    <property type="evidence" value="ECO:0007669"/>
    <property type="project" value="TreeGrafter"/>
</dbReference>
<dbReference type="InterPro" id="IPR055213">
    <property type="entry name" value="IML1_double_psi_beta_barrel"/>
</dbReference>
<evidence type="ECO:0000256" key="1">
    <source>
        <dbReference type="SAM" id="MobiDB-lite"/>
    </source>
</evidence>
<evidence type="ECO:0000313" key="4">
    <source>
        <dbReference type="EMBL" id="CAH0473397.1"/>
    </source>
</evidence>
<dbReference type="GO" id="GO:0010508">
    <property type="term" value="P:positive regulation of autophagy"/>
    <property type="evidence" value="ECO:0007669"/>
    <property type="project" value="TreeGrafter"/>
</dbReference>
<evidence type="ECO:0000313" key="5">
    <source>
        <dbReference type="Proteomes" id="UP001160483"/>
    </source>
</evidence>
<dbReference type="GO" id="GO:0005096">
    <property type="term" value="F:GTPase activator activity"/>
    <property type="evidence" value="ECO:0007669"/>
    <property type="project" value="InterPro"/>
</dbReference>
<dbReference type="Proteomes" id="UP001160483">
    <property type="component" value="Unassembled WGS sequence"/>
</dbReference>
<accession>A0AAU9KMP1</accession>